<dbReference type="RefSeq" id="WP_262993552.1">
    <property type="nucleotide sequence ID" value="NZ_JAOTJC010000007.1"/>
</dbReference>
<dbReference type="Proteomes" id="UP001209257">
    <property type="component" value="Unassembled WGS sequence"/>
</dbReference>
<keyword evidence="1" id="KW-1133">Transmembrane helix</keyword>
<dbReference type="EMBL" id="JAOTJC010000007">
    <property type="protein sequence ID" value="MCU7554687.1"/>
    <property type="molecule type" value="Genomic_DNA"/>
</dbReference>
<dbReference type="Pfam" id="PF07963">
    <property type="entry name" value="N_methyl"/>
    <property type="match status" value="1"/>
</dbReference>
<accession>A0ABT2VP78</accession>
<dbReference type="InterPro" id="IPR011043">
    <property type="entry name" value="Gal_Oxase/kelch_b-propeller"/>
</dbReference>
<protein>
    <submittedName>
        <fullName evidence="2">Type II secretion system GspH family protein</fullName>
    </submittedName>
</protein>
<proteinExistence type="predicted"/>
<dbReference type="InterPro" id="IPR012902">
    <property type="entry name" value="N_methyl_site"/>
</dbReference>
<evidence type="ECO:0000256" key="1">
    <source>
        <dbReference type="SAM" id="Phobius"/>
    </source>
</evidence>
<organism evidence="2 3">
    <name type="scientific">Alteromonas salexigens</name>
    <dbReference type="NCBI Taxonomy" id="2982530"/>
    <lineage>
        <taxon>Bacteria</taxon>
        <taxon>Pseudomonadati</taxon>
        <taxon>Pseudomonadota</taxon>
        <taxon>Gammaproteobacteria</taxon>
        <taxon>Alteromonadales</taxon>
        <taxon>Alteromonadaceae</taxon>
        <taxon>Alteromonas/Salinimonas group</taxon>
        <taxon>Alteromonas</taxon>
    </lineage>
</organism>
<gene>
    <name evidence="2" type="ORF">OCL06_08755</name>
</gene>
<dbReference type="NCBIfam" id="TIGR02532">
    <property type="entry name" value="IV_pilin_GFxxxE"/>
    <property type="match status" value="1"/>
</dbReference>
<name>A0ABT2VP78_9ALTE</name>
<keyword evidence="3" id="KW-1185">Reference proteome</keyword>
<keyword evidence="1" id="KW-0472">Membrane</keyword>
<sequence length="282" mass="30389">MGSKNTGFTLIELVAVILVLGIVGVGTGSFVSSSMQVYIDVVTRDKLLTSSRFAIERMARELQAAVPGSVRIGGNASQHCIEFVPALFSTHYTNLPLQPSTDTVVDAVFPVDARGNVYVVQPGTAMVVNPESSADVYNASNNKVQEITQCHDDGDGSCATRDDSDDIIQITVNSAFAGESPDSKLYFVDGSVNYCVLNNTLVRFDNDIGTTQASGSLSYPRLTTNVVNTLSANPSLGASASDPFVYIPATAERDAAVQLRLQVQQDQETLNWHREVRLGYRR</sequence>
<evidence type="ECO:0000313" key="3">
    <source>
        <dbReference type="Proteomes" id="UP001209257"/>
    </source>
</evidence>
<comment type="caution">
    <text evidence="2">The sequence shown here is derived from an EMBL/GenBank/DDBJ whole genome shotgun (WGS) entry which is preliminary data.</text>
</comment>
<reference evidence="3" key="1">
    <citation type="submission" date="2023-07" db="EMBL/GenBank/DDBJ databases">
        <title>Study on multiphase classification of strain Alteromonas salexigens isolated from the Yellow Sea.</title>
        <authorList>
            <person name="Sun L."/>
        </authorList>
    </citation>
    <scope>NUCLEOTIDE SEQUENCE [LARGE SCALE GENOMIC DNA]</scope>
    <source>
        <strain evidence="3">ASW11-19</strain>
    </source>
</reference>
<keyword evidence="1" id="KW-0812">Transmembrane</keyword>
<feature type="transmembrane region" description="Helical" evidence="1">
    <location>
        <begin position="7"/>
        <end position="31"/>
    </location>
</feature>
<dbReference type="SUPFAM" id="SSF50965">
    <property type="entry name" value="Galactose oxidase, central domain"/>
    <property type="match status" value="1"/>
</dbReference>
<evidence type="ECO:0000313" key="2">
    <source>
        <dbReference type="EMBL" id="MCU7554687.1"/>
    </source>
</evidence>